<gene>
    <name evidence="5" type="ORF">OsI_38336</name>
</gene>
<evidence type="ECO:0000313" key="5">
    <source>
        <dbReference type="EMBL" id="EEC69284.1"/>
    </source>
</evidence>
<keyword evidence="6" id="KW-1185">Reference proteome</keyword>
<dbReference type="HOGENOM" id="CLU_319214_0_0_1"/>
<dbReference type="Gramene" id="BGIOSGA037397-TA">
    <property type="protein sequence ID" value="BGIOSGA037397-PA"/>
    <property type="gene ID" value="BGIOSGA037397"/>
</dbReference>
<dbReference type="Proteomes" id="UP000007015">
    <property type="component" value="Chromosome 12"/>
</dbReference>
<dbReference type="PANTHER" id="PTHR31973">
    <property type="entry name" value="POLYPROTEIN, PUTATIVE-RELATED"/>
    <property type="match status" value="1"/>
</dbReference>
<dbReference type="Pfam" id="PF03108">
    <property type="entry name" value="DBD_Tnp_Mut"/>
    <property type="match status" value="1"/>
</dbReference>
<dbReference type="Pfam" id="PF10551">
    <property type="entry name" value="MULE"/>
    <property type="match status" value="2"/>
</dbReference>
<feature type="domain" description="MULE transposase" evidence="3">
    <location>
        <begin position="642"/>
        <end position="738"/>
    </location>
</feature>
<proteinExistence type="predicted"/>
<feature type="domain" description="Transposase MuDR plant" evidence="2">
    <location>
        <begin position="485"/>
        <end position="547"/>
    </location>
</feature>
<organism evidence="5 6">
    <name type="scientific">Oryza sativa subsp. indica</name>
    <name type="common">Rice</name>
    <dbReference type="NCBI Taxonomy" id="39946"/>
    <lineage>
        <taxon>Eukaryota</taxon>
        <taxon>Viridiplantae</taxon>
        <taxon>Streptophyta</taxon>
        <taxon>Embryophyta</taxon>
        <taxon>Tracheophyta</taxon>
        <taxon>Spermatophyta</taxon>
        <taxon>Magnoliopsida</taxon>
        <taxon>Liliopsida</taxon>
        <taxon>Poales</taxon>
        <taxon>Poaceae</taxon>
        <taxon>BOP clade</taxon>
        <taxon>Oryzoideae</taxon>
        <taxon>Oryzeae</taxon>
        <taxon>Oryzinae</taxon>
        <taxon>Oryza</taxon>
        <taxon>Oryza sativa</taxon>
    </lineage>
</organism>
<evidence type="ECO:0008006" key="7">
    <source>
        <dbReference type="Google" id="ProtNLM"/>
    </source>
</evidence>
<dbReference type="Pfam" id="PF26130">
    <property type="entry name" value="PB1-like"/>
    <property type="match status" value="1"/>
</dbReference>
<name>B8BPN6_ORYSI</name>
<protein>
    <recommendedName>
        <fullName evidence="7">Transposon protein, putative, Mutator sub-class</fullName>
    </recommendedName>
</protein>
<evidence type="ECO:0000259" key="3">
    <source>
        <dbReference type="Pfam" id="PF10551"/>
    </source>
</evidence>
<dbReference type="InterPro" id="IPR004332">
    <property type="entry name" value="Transposase_MuDR"/>
</dbReference>
<dbReference type="PANTHER" id="PTHR31973:SF187">
    <property type="entry name" value="MUTATOR TRANSPOSASE MUDRA PROTEIN"/>
    <property type="match status" value="1"/>
</dbReference>
<feature type="region of interest" description="Disordered" evidence="1">
    <location>
        <begin position="1"/>
        <end position="45"/>
    </location>
</feature>
<feature type="domain" description="PB1-like" evidence="4">
    <location>
        <begin position="231"/>
        <end position="326"/>
    </location>
</feature>
<evidence type="ECO:0000259" key="4">
    <source>
        <dbReference type="Pfam" id="PF26130"/>
    </source>
</evidence>
<dbReference type="InterPro" id="IPR018289">
    <property type="entry name" value="MULE_transposase_dom"/>
</dbReference>
<sequence>MSEKALVQIEDDGNATPYDDSSADDSFEENSQRSKYPRFRGSSSSTPTFTLGQLFDCKKEFKDAVIKHALANRRYVKFVKDEGDRVRAKIIYVCLNACKKGFLTGCRRVVGLDGCFFKGSTNGELLCALGRDANNQMYPIAWAVVEKETNDSWDWFCALLFKDLVAGDGDGWVVISDQQKGIINVVETWIPKAEHRNCARHIYANWRKKFKNREWQKKFWRVFAMDVQNFLVVWFHYNGEFIYDGRQKHYCGGSEAISHIDRDKVSLPEVKGHLKDHCAVEEPMLLHWLFPMKELKDGLRVLLDDKVCQLMSDCTSEAEVADIYVETQVAQEDSSDAEDVGSDNDSDFEDEIEEISSDEEAAEIFEVDTKGKKPVMIVTSIPDKTQGQIESLRQCHNLAKKDKEEAQVVAHNDQLVPYSAESDSDSDSDYLEIASQMSEKALVQIEDDGNATPYDDSSADDSFEENSQRSKYPRFRGSSSSTPTFTLGQLFDCKKEFKDAVIKHALANRRYVKFVKDEGDRVRAKCEWKLCPWVCLLKKTSRTNSWQITSFTDGHTCPQRKDNPMVTSTRIAEKYEKMIRDNPTWSIKNMISTVSEEMFANASVPQCKRAKAHVLKKLYDATRIYVCLNACKKGFLTGCRRVVGLDGCFFKGSTNGELLCALGRDANNQMYPIAWAVVEKETNDSWDWFCALLFKDLVAGDGDGWVVISDQQKGIINVVETWIPKAEHRNCARHIYANWRKKFKNREWQKKFWRCAKAPCRPLFMLAKAKLAQCTREGAEAIIKTDPHHWSRAWFKLGSNCDSVDNNMCESFNKWIVEARFLPIISMLETIRRKVMGLRDNILRSKKVDEDFIRQIVLCTIGVILAPTTDYHVDSKHLSIVENISDIPKLNWGTFTLSHLRVASILLLKKT</sequence>
<dbReference type="AlphaFoldDB" id="B8BPN6"/>
<reference evidence="5 6" key="1">
    <citation type="journal article" date="2005" name="PLoS Biol.">
        <title>The genomes of Oryza sativa: a history of duplications.</title>
        <authorList>
            <person name="Yu J."/>
            <person name="Wang J."/>
            <person name="Lin W."/>
            <person name="Li S."/>
            <person name="Li H."/>
            <person name="Zhou J."/>
            <person name="Ni P."/>
            <person name="Dong W."/>
            <person name="Hu S."/>
            <person name="Zeng C."/>
            <person name="Zhang J."/>
            <person name="Zhang Y."/>
            <person name="Li R."/>
            <person name="Xu Z."/>
            <person name="Li S."/>
            <person name="Li X."/>
            <person name="Zheng H."/>
            <person name="Cong L."/>
            <person name="Lin L."/>
            <person name="Yin J."/>
            <person name="Geng J."/>
            <person name="Li G."/>
            <person name="Shi J."/>
            <person name="Liu J."/>
            <person name="Lv H."/>
            <person name="Li J."/>
            <person name="Wang J."/>
            <person name="Deng Y."/>
            <person name="Ran L."/>
            <person name="Shi X."/>
            <person name="Wang X."/>
            <person name="Wu Q."/>
            <person name="Li C."/>
            <person name="Ren X."/>
            <person name="Wang J."/>
            <person name="Wang X."/>
            <person name="Li D."/>
            <person name="Liu D."/>
            <person name="Zhang X."/>
            <person name="Ji Z."/>
            <person name="Zhao W."/>
            <person name="Sun Y."/>
            <person name="Zhang Z."/>
            <person name="Bao J."/>
            <person name="Han Y."/>
            <person name="Dong L."/>
            <person name="Ji J."/>
            <person name="Chen P."/>
            <person name="Wu S."/>
            <person name="Liu J."/>
            <person name="Xiao Y."/>
            <person name="Bu D."/>
            <person name="Tan J."/>
            <person name="Yang L."/>
            <person name="Ye C."/>
            <person name="Zhang J."/>
            <person name="Xu J."/>
            <person name="Zhou Y."/>
            <person name="Yu Y."/>
            <person name="Zhang B."/>
            <person name="Zhuang S."/>
            <person name="Wei H."/>
            <person name="Liu B."/>
            <person name="Lei M."/>
            <person name="Yu H."/>
            <person name="Li Y."/>
            <person name="Xu H."/>
            <person name="Wei S."/>
            <person name="He X."/>
            <person name="Fang L."/>
            <person name="Zhang Z."/>
            <person name="Zhang Y."/>
            <person name="Huang X."/>
            <person name="Su Z."/>
            <person name="Tong W."/>
            <person name="Li J."/>
            <person name="Tong Z."/>
            <person name="Li S."/>
            <person name="Ye J."/>
            <person name="Wang L."/>
            <person name="Fang L."/>
            <person name="Lei T."/>
            <person name="Chen C."/>
            <person name="Chen H."/>
            <person name="Xu Z."/>
            <person name="Li H."/>
            <person name="Huang H."/>
            <person name="Zhang F."/>
            <person name="Xu H."/>
            <person name="Li N."/>
            <person name="Zhao C."/>
            <person name="Li S."/>
            <person name="Dong L."/>
            <person name="Huang Y."/>
            <person name="Li L."/>
            <person name="Xi Y."/>
            <person name="Qi Q."/>
            <person name="Li W."/>
            <person name="Zhang B."/>
            <person name="Hu W."/>
            <person name="Zhang Y."/>
            <person name="Tian X."/>
            <person name="Jiao Y."/>
            <person name="Liang X."/>
            <person name="Jin J."/>
            <person name="Gao L."/>
            <person name="Zheng W."/>
            <person name="Hao B."/>
            <person name="Liu S."/>
            <person name="Wang W."/>
            <person name="Yuan L."/>
            <person name="Cao M."/>
            <person name="McDermott J."/>
            <person name="Samudrala R."/>
            <person name="Wang J."/>
            <person name="Wong G.K."/>
            <person name="Yang H."/>
        </authorList>
    </citation>
    <scope>NUCLEOTIDE SEQUENCE [LARGE SCALE GENOMIC DNA]</scope>
    <source>
        <strain evidence="6">cv. 93-11</strain>
    </source>
</reference>
<feature type="region of interest" description="Disordered" evidence="1">
    <location>
        <begin position="448"/>
        <end position="481"/>
    </location>
</feature>
<dbReference type="InterPro" id="IPR058594">
    <property type="entry name" value="PB1-like_dom_pln"/>
</dbReference>
<feature type="domain" description="MULE transposase" evidence="3">
    <location>
        <begin position="109"/>
        <end position="205"/>
    </location>
</feature>
<accession>B8BPN6</accession>
<evidence type="ECO:0000259" key="2">
    <source>
        <dbReference type="Pfam" id="PF03108"/>
    </source>
</evidence>
<dbReference type="EMBL" id="CM000137">
    <property type="protein sequence ID" value="EEC69284.1"/>
    <property type="molecule type" value="Genomic_DNA"/>
</dbReference>
<evidence type="ECO:0000256" key="1">
    <source>
        <dbReference type="SAM" id="MobiDB-lite"/>
    </source>
</evidence>
<evidence type="ECO:0000313" key="6">
    <source>
        <dbReference type="Proteomes" id="UP000007015"/>
    </source>
</evidence>